<reference evidence="1" key="1">
    <citation type="submission" date="2014-11" db="EMBL/GenBank/DDBJ databases">
        <authorList>
            <person name="Amaro Gonzalez C."/>
        </authorList>
    </citation>
    <scope>NUCLEOTIDE SEQUENCE</scope>
</reference>
<sequence length="38" mass="4188">MGDCFCNIICRSENLSVVLSSSCCALRKLASNRFSVLF</sequence>
<accession>A0A0E9QBR3</accession>
<reference evidence="1" key="2">
    <citation type="journal article" date="2015" name="Fish Shellfish Immunol.">
        <title>Early steps in the European eel (Anguilla anguilla)-Vibrio vulnificus interaction in the gills: Role of the RtxA13 toxin.</title>
        <authorList>
            <person name="Callol A."/>
            <person name="Pajuelo D."/>
            <person name="Ebbesson L."/>
            <person name="Teles M."/>
            <person name="MacKenzie S."/>
            <person name="Amaro C."/>
        </authorList>
    </citation>
    <scope>NUCLEOTIDE SEQUENCE</scope>
</reference>
<proteinExistence type="predicted"/>
<organism evidence="1">
    <name type="scientific">Anguilla anguilla</name>
    <name type="common">European freshwater eel</name>
    <name type="synonym">Muraena anguilla</name>
    <dbReference type="NCBI Taxonomy" id="7936"/>
    <lineage>
        <taxon>Eukaryota</taxon>
        <taxon>Metazoa</taxon>
        <taxon>Chordata</taxon>
        <taxon>Craniata</taxon>
        <taxon>Vertebrata</taxon>
        <taxon>Euteleostomi</taxon>
        <taxon>Actinopterygii</taxon>
        <taxon>Neopterygii</taxon>
        <taxon>Teleostei</taxon>
        <taxon>Anguilliformes</taxon>
        <taxon>Anguillidae</taxon>
        <taxon>Anguilla</taxon>
    </lineage>
</organism>
<name>A0A0E9QBR3_ANGAN</name>
<dbReference type="AlphaFoldDB" id="A0A0E9QBR3"/>
<evidence type="ECO:0000313" key="1">
    <source>
        <dbReference type="EMBL" id="JAH13962.1"/>
    </source>
</evidence>
<dbReference type="EMBL" id="GBXM01094615">
    <property type="protein sequence ID" value="JAH13962.1"/>
    <property type="molecule type" value="Transcribed_RNA"/>
</dbReference>
<protein>
    <submittedName>
        <fullName evidence="1">Uncharacterized protein</fullName>
    </submittedName>
</protein>